<evidence type="ECO:0000313" key="1">
    <source>
        <dbReference type="EMBL" id="EDL78746.1"/>
    </source>
</evidence>
<dbReference type="Proteomes" id="UP000234681">
    <property type="component" value="Chromosome 17"/>
</dbReference>
<evidence type="ECO:0000313" key="2">
    <source>
        <dbReference type="Proteomes" id="UP000234681"/>
    </source>
</evidence>
<sequence length="14" mass="1685">MNKTLHIEGRIIFL</sequence>
<protein>
    <submittedName>
        <fullName evidence="1">RCG55901</fullName>
    </submittedName>
</protein>
<reference evidence="2" key="1">
    <citation type="submission" date="2005-09" db="EMBL/GenBank/DDBJ databases">
        <authorList>
            <person name="Mural R.J."/>
            <person name="Li P.W."/>
            <person name="Adams M.D."/>
            <person name="Amanatides P.G."/>
            <person name="Baden-Tillson H."/>
            <person name="Barnstead M."/>
            <person name="Chin S.H."/>
            <person name="Dew I."/>
            <person name="Evans C.A."/>
            <person name="Ferriera S."/>
            <person name="Flanigan M."/>
            <person name="Fosler C."/>
            <person name="Glodek A."/>
            <person name="Gu Z."/>
            <person name="Holt R.A."/>
            <person name="Jennings D."/>
            <person name="Kraft C.L."/>
            <person name="Lu F."/>
            <person name="Nguyen T."/>
            <person name="Nusskern D.R."/>
            <person name="Pfannkoch C.M."/>
            <person name="Sitter C."/>
            <person name="Sutton G.G."/>
            <person name="Venter J.C."/>
            <person name="Wang Z."/>
            <person name="Woodage T."/>
            <person name="Zheng X.H."/>
            <person name="Zhong F."/>
        </authorList>
    </citation>
    <scope>NUCLEOTIDE SEQUENCE [LARGE SCALE GENOMIC DNA]</scope>
    <source>
        <strain>BN</strain>
        <strain evidence="2">Sprague-Dawley</strain>
    </source>
</reference>
<organism evidence="1 2">
    <name type="scientific">Rattus norvegicus</name>
    <name type="common">Rat</name>
    <dbReference type="NCBI Taxonomy" id="10116"/>
    <lineage>
        <taxon>Eukaryota</taxon>
        <taxon>Metazoa</taxon>
        <taxon>Chordata</taxon>
        <taxon>Craniata</taxon>
        <taxon>Vertebrata</taxon>
        <taxon>Euteleostomi</taxon>
        <taxon>Mammalia</taxon>
        <taxon>Eutheria</taxon>
        <taxon>Euarchontoglires</taxon>
        <taxon>Glires</taxon>
        <taxon>Rodentia</taxon>
        <taxon>Myomorpha</taxon>
        <taxon>Muroidea</taxon>
        <taxon>Muridae</taxon>
        <taxon>Murinae</taxon>
        <taxon>Rattus</taxon>
    </lineage>
</organism>
<accession>A6JM64</accession>
<name>A6JM64_RAT</name>
<proteinExistence type="predicted"/>
<dbReference type="EMBL" id="CH473990">
    <property type="protein sequence ID" value="EDL78746.1"/>
    <property type="molecule type" value="Genomic_DNA"/>
</dbReference>
<gene>
    <name evidence="1" type="ORF">rCG_55901</name>
</gene>